<evidence type="ECO:0000313" key="2">
    <source>
        <dbReference type="EMBL" id="VDM81221.1"/>
    </source>
</evidence>
<keyword evidence="1" id="KW-0175">Coiled coil</keyword>
<accession>A0A3P7J7D9</accession>
<evidence type="ECO:0000256" key="1">
    <source>
        <dbReference type="SAM" id="Coils"/>
    </source>
</evidence>
<dbReference type="EMBL" id="UYYB01111868">
    <property type="protein sequence ID" value="VDM81221.1"/>
    <property type="molecule type" value="Genomic_DNA"/>
</dbReference>
<organism evidence="2 3">
    <name type="scientific">Strongylus vulgaris</name>
    <name type="common">Blood worm</name>
    <dbReference type="NCBI Taxonomy" id="40348"/>
    <lineage>
        <taxon>Eukaryota</taxon>
        <taxon>Metazoa</taxon>
        <taxon>Ecdysozoa</taxon>
        <taxon>Nematoda</taxon>
        <taxon>Chromadorea</taxon>
        <taxon>Rhabditida</taxon>
        <taxon>Rhabditina</taxon>
        <taxon>Rhabditomorpha</taxon>
        <taxon>Strongyloidea</taxon>
        <taxon>Strongylidae</taxon>
        <taxon>Strongylus</taxon>
    </lineage>
</organism>
<keyword evidence="3" id="KW-1185">Reference proteome</keyword>
<dbReference type="AlphaFoldDB" id="A0A3P7J7D9"/>
<name>A0A3P7J7D9_STRVU</name>
<protein>
    <submittedName>
        <fullName evidence="2">Uncharacterized protein</fullName>
    </submittedName>
</protein>
<proteinExistence type="predicted"/>
<evidence type="ECO:0000313" key="3">
    <source>
        <dbReference type="Proteomes" id="UP000270094"/>
    </source>
</evidence>
<dbReference type="OrthoDB" id="5807119at2759"/>
<dbReference type="Proteomes" id="UP000270094">
    <property type="component" value="Unassembled WGS sequence"/>
</dbReference>
<feature type="non-terminal residue" evidence="2">
    <location>
        <position position="126"/>
    </location>
</feature>
<reference evidence="2 3" key="1">
    <citation type="submission" date="2018-11" db="EMBL/GenBank/DDBJ databases">
        <authorList>
            <consortium name="Pathogen Informatics"/>
        </authorList>
    </citation>
    <scope>NUCLEOTIDE SEQUENCE [LARGE SCALE GENOMIC DNA]</scope>
</reference>
<feature type="coiled-coil region" evidence="1">
    <location>
        <begin position="35"/>
        <end position="69"/>
    </location>
</feature>
<sequence length="126" mass="14946">MVAKIWEATVIFQDILNTVMMSWEADERENLSRDLVRSRQERDVMKTRIERLTRQLKEAQAELEVYRREGVLAHTSSSKEIVQPMIRSRSATNIEEDVTDKQEVHLWREKCGTMFRELNAMRSGYQ</sequence>
<gene>
    <name evidence="2" type="ORF">SVUK_LOCUS16219</name>
</gene>